<keyword evidence="2" id="KW-0677">Repeat</keyword>
<feature type="repeat" description="HEAT" evidence="3">
    <location>
        <begin position="1531"/>
        <end position="1569"/>
    </location>
</feature>
<proteinExistence type="inferred from homology"/>
<dbReference type="PROSITE" id="PS50077">
    <property type="entry name" value="HEAT_REPEAT"/>
    <property type="match status" value="4"/>
</dbReference>
<dbReference type="OrthoDB" id="5148094at2759"/>
<evidence type="ECO:0000313" key="5">
    <source>
        <dbReference type="EMBL" id="CDK24258.1"/>
    </source>
</evidence>
<dbReference type="GO" id="GO:1904689">
    <property type="term" value="P:negative regulation of cytoplasmic translational initiation"/>
    <property type="evidence" value="ECO:0007669"/>
    <property type="project" value="EnsemblFungi"/>
</dbReference>
<name>W6MFT4_9ASCO</name>
<protein>
    <recommendedName>
        <fullName evidence="4">TOG domain-containing protein</fullName>
    </recommendedName>
</protein>
<dbReference type="Pfam" id="PF12074">
    <property type="entry name" value="Gcn1_N"/>
    <property type="match status" value="1"/>
</dbReference>
<dbReference type="GO" id="GO:0031369">
    <property type="term" value="F:translation initiation factor binding"/>
    <property type="evidence" value="ECO:0007669"/>
    <property type="project" value="EnsemblFungi"/>
</dbReference>
<dbReference type="Pfam" id="PF25801">
    <property type="entry name" value="HEAT_GCN1_C_2"/>
    <property type="match status" value="1"/>
</dbReference>
<reference evidence="5" key="1">
    <citation type="submission" date="2013-12" db="EMBL/GenBank/DDBJ databases">
        <authorList>
            <person name="Genoscope - CEA"/>
        </authorList>
    </citation>
    <scope>NUCLEOTIDE SEQUENCE</scope>
    <source>
        <strain evidence="5">CBS 1993</strain>
    </source>
</reference>
<feature type="repeat" description="HEAT" evidence="3">
    <location>
        <begin position="1650"/>
        <end position="1688"/>
    </location>
</feature>
<dbReference type="GO" id="GO:0019901">
    <property type="term" value="F:protein kinase binding"/>
    <property type="evidence" value="ECO:0007669"/>
    <property type="project" value="EnsemblFungi"/>
</dbReference>
<feature type="repeat" description="HEAT" evidence="3">
    <location>
        <begin position="1993"/>
        <end position="2030"/>
    </location>
</feature>
<dbReference type="SMART" id="SM01349">
    <property type="entry name" value="TOG"/>
    <property type="match status" value="2"/>
</dbReference>
<dbReference type="STRING" id="1382522.W6MFT4"/>
<dbReference type="EMBL" id="HG793125">
    <property type="protein sequence ID" value="CDK24258.1"/>
    <property type="molecule type" value="Genomic_DNA"/>
</dbReference>
<dbReference type="InterPro" id="IPR034085">
    <property type="entry name" value="TOG"/>
</dbReference>
<dbReference type="InterPro" id="IPR016024">
    <property type="entry name" value="ARM-type_fold"/>
</dbReference>
<dbReference type="GO" id="GO:0170011">
    <property type="term" value="F:stalled ribosome sensor activity"/>
    <property type="evidence" value="ECO:0007669"/>
    <property type="project" value="EnsemblFungi"/>
</dbReference>
<keyword evidence="6" id="KW-1185">Reference proteome</keyword>
<dbReference type="InterPro" id="IPR057546">
    <property type="entry name" value="HEAT_GCN1"/>
</dbReference>
<evidence type="ECO:0000256" key="1">
    <source>
        <dbReference type="ARBA" id="ARBA00007366"/>
    </source>
</evidence>
<dbReference type="GO" id="GO:1990611">
    <property type="term" value="P:regulation of cytoplasmic translational initiation in response to stress"/>
    <property type="evidence" value="ECO:0007669"/>
    <property type="project" value="EnsemblFungi"/>
</dbReference>
<dbReference type="PANTHER" id="PTHR23346">
    <property type="entry name" value="TRANSLATIONAL ACTIVATOR GCN1-RELATED"/>
    <property type="match status" value="1"/>
</dbReference>
<dbReference type="Pfam" id="PF24987">
    <property type="entry name" value="HEAT_EF3_N"/>
    <property type="match status" value="1"/>
</dbReference>
<dbReference type="SUPFAM" id="SSF48371">
    <property type="entry name" value="ARM repeat"/>
    <property type="match status" value="3"/>
</dbReference>
<dbReference type="GO" id="GO:0022626">
    <property type="term" value="C:cytosolic ribosome"/>
    <property type="evidence" value="ECO:0007669"/>
    <property type="project" value="EnsemblFungi"/>
</dbReference>
<dbReference type="Gene3D" id="1.25.10.10">
    <property type="entry name" value="Leucine-rich Repeat Variant"/>
    <property type="match status" value="5"/>
</dbReference>
<evidence type="ECO:0000256" key="2">
    <source>
        <dbReference type="ARBA" id="ARBA00022737"/>
    </source>
</evidence>
<dbReference type="FunFam" id="1.25.10.10:FF:000096">
    <property type="entry name" value="eIF-2-alpha kinase activator gcn1"/>
    <property type="match status" value="1"/>
</dbReference>
<dbReference type="GO" id="GO:0071264">
    <property type="term" value="P:positive regulation of translational initiation in response to starvation"/>
    <property type="evidence" value="ECO:0007669"/>
    <property type="project" value="EnsemblFungi"/>
</dbReference>
<dbReference type="InterPro" id="IPR011989">
    <property type="entry name" value="ARM-like"/>
</dbReference>
<reference evidence="5" key="2">
    <citation type="submission" date="2014-02" db="EMBL/GenBank/DDBJ databases">
        <title>Complete DNA sequence of /Kuraishia capsulata/ illustrates novel genomic features among budding yeasts (/Saccharomycotina/).</title>
        <authorList>
            <person name="Morales L."/>
            <person name="Noel B."/>
            <person name="Porcel B."/>
            <person name="Marcet-Houben M."/>
            <person name="Hullo M-F."/>
            <person name="Sacerdot C."/>
            <person name="Tekaia F."/>
            <person name="Leh-Louis V."/>
            <person name="Despons L."/>
            <person name="Khanna V."/>
            <person name="Aury J-M."/>
            <person name="Barbe V."/>
            <person name="Couloux A."/>
            <person name="Labadie K."/>
            <person name="Pelletier E."/>
            <person name="Souciet J-L."/>
            <person name="Boekhout T."/>
            <person name="Gabaldon T."/>
            <person name="Wincker P."/>
            <person name="Dujon B."/>
        </authorList>
    </citation>
    <scope>NUCLEOTIDE SEQUENCE</scope>
    <source>
        <strain evidence="5">CBS 1993</strain>
    </source>
</reference>
<dbReference type="HOGENOM" id="CLU_000504_1_1_1"/>
<evidence type="ECO:0000313" key="6">
    <source>
        <dbReference type="Proteomes" id="UP000019384"/>
    </source>
</evidence>
<feature type="repeat" description="HEAT" evidence="3">
    <location>
        <begin position="1688"/>
        <end position="1726"/>
    </location>
</feature>
<dbReference type="Proteomes" id="UP000019384">
    <property type="component" value="Unassembled WGS sequence"/>
</dbReference>
<dbReference type="InterPro" id="IPR022716">
    <property type="entry name" value="Gcn1_N"/>
</dbReference>
<dbReference type="GO" id="GO:0031571">
    <property type="term" value="P:mitotic G1 DNA damage checkpoint signaling"/>
    <property type="evidence" value="ECO:0007669"/>
    <property type="project" value="EnsemblFungi"/>
</dbReference>
<dbReference type="GO" id="GO:0006448">
    <property type="term" value="P:regulation of translational elongation"/>
    <property type="evidence" value="ECO:0007669"/>
    <property type="project" value="EnsemblFungi"/>
</dbReference>
<dbReference type="InterPro" id="IPR056810">
    <property type="entry name" value="GNC1-like_N"/>
</dbReference>
<dbReference type="GO" id="GO:0043008">
    <property type="term" value="F:ATP-dependent protein binding"/>
    <property type="evidence" value="ECO:0007669"/>
    <property type="project" value="EnsemblFungi"/>
</dbReference>
<dbReference type="Pfam" id="PF24916">
    <property type="entry name" value="HEAT_GCN1_fung"/>
    <property type="match status" value="1"/>
</dbReference>
<evidence type="ECO:0000259" key="4">
    <source>
        <dbReference type="SMART" id="SM01349"/>
    </source>
</evidence>
<comment type="similarity">
    <text evidence="1">Belongs to the GCN1 family.</text>
</comment>
<dbReference type="Pfam" id="PF24993">
    <property type="entry name" value="GNC1_N"/>
    <property type="match status" value="1"/>
</dbReference>
<dbReference type="GO" id="GO:0043022">
    <property type="term" value="F:ribosome binding"/>
    <property type="evidence" value="ECO:0007669"/>
    <property type="project" value="EnsemblFungi"/>
</dbReference>
<dbReference type="GO" id="GO:0140469">
    <property type="term" value="P:GCN2-mediated signaling"/>
    <property type="evidence" value="ECO:0007669"/>
    <property type="project" value="EnsemblFungi"/>
</dbReference>
<gene>
    <name evidence="5" type="ORF">KUCA_T00000218001</name>
</gene>
<feature type="domain" description="TOG" evidence="4">
    <location>
        <begin position="1675"/>
        <end position="1930"/>
    </location>
</feature>
<sequence>MEVISQKLTWEELDPQLGTVLGSSSTKVRLAALSRIDALVQTKGVPEQYLGRLSLVLLRTFCYYQDPKSRTAVTEGLNSILSLDPEIFAPKYLRFILECSRTENSIAITDVLTLLDWCNQFSVTLAKLGKFDKYAKEIITSLTHLLEACCTYSGSHDHNGGTRHKKRVLQSAITQTKYTVMNTLSANGSDSYGYLSDYLAIFSDDKQSHPTLGLLTLLGILSQAAIDLLPRHPEIYNNFSAQKSVLLDYFSKKILLGKHTKELSHALTISGSFFEEFVGQKDVDDVLVPALEKAILRSSEIVFTQICGPLVTSLPSKIDLVKDTVEGKLLSQLFSAFKSSKETVRAGASNTMELILTLHSSGATPEILLKVVNEAFKAVKGVSAADQKVFFATTLKAVPPISAEVSSTILLGLLPLISKDLNETSLAGYLDALFLHATASVKAGWDLDDKVFSAIKEGLSDKRLNLRRVWFTSLAYVFDKDEKLREFLSQFFDLFVSCIHEAIASPLPTVTSKGIASCYVALYLLGETGFQSFSQIALESLSETQKPSVVLSHRVYSKLSTQEEQRWYLKALGVTTPFATEAVSSDLGEAWLFTIMSSKIASDFRREAAVDLKRLCGSDKQELIATSVVFSLQKVLSTTVADDDQLCLVNSNSSAVISSITQGLTTESVLEKVLSDLLMICLHPNLNIKDRWVGVCQRAQTDPHHILSRFSESVLSSAILILKTATADTHSTKIFDAAVSAISTAAYIAPEVVIPQILHFLEEALSSSTLSTVSEESIAIWKGEEGKMVFNVLQKKSNVEENKNSKDYETRKWEESIKKEISKKHEPVKKLTREEQLLVNEQLKKESDIRRETQNVFNSISAGVVIINSLVKDAASFDNASSVWFPVTVTRLLALLEIRQCDSLMGDVVSDSFLKLSDVISDRLGPARLFVGVATLRLYEIPSVPHHLVSEPLPDLLSRILFRVKFLSDQARFDTATLIYLLPLLIKVLDVGTKASLKSEKMPQAKLEFVEEDKEEEQLLLATDIIGAHAETFQDKSIPRRPIIQALLSLMEIPSRAKTSKECFSALCQHISVSISDADLSLIMSGAVKHQAFVRLAVLEALDSEFDLTDLGFSSEIWIACHDNIEHNAEIARTIWEESEFKLDNSSPKKLIAFLGDSDAGIRLSAARSIAAATEELGPEVFNKTLDDLIELYKLKKDPPGPQLDEFGLVIKTSLNQKDPWEERSGVALALKHMASQFDAETTSKIITFLVLGKALGDKESSVRQELQEAGVAIIEAHGATNVETLIPIFEQGLSVKDDGTREHDSIKESTIILYGALAQHLDSSDARLENIISRLLKTLDTPSEDVQFAVSECLAPLVPKVTENLGGYFDKLFDNLFDGKSLAKRRGAAYGIAGLVKGSGIKSLADHDVIRRLTDAADDKKNAKRREGVIFAFECLSQSLGELFEPYVIEILPIILKSLGDQAPEVREATDFATRVIMKRTTGYGVKKLIPLAVESLDDIAWRSKKGSVELLGSMAYLDPTQLSTSLSTIVPEIVGVLSDSHKEVRKAAEQALKRFGEVIRNPEIQALVPVLIKAIGDPTKYTTEALDALIETKFVHYIDGPSLALIIHVIHRGMIDRSATTKRKACKIVGNMSILVDSKDLIPYLPALVSELESAMVDPVPGTRATASRALGSLVEKLGEERFADLIPRLLSVLHDESKASDRLGSAQALAEVVSGLGINKLEEILPIILAGASNSRAFIRAGFMPLLLFLPVCFGSQFSPYLNRVIPPVLAGLADSDEDIRETALRAGRLIVKNYATKAVDLLLPELELGLSDVNYRIRLSSLELTGELLFQVTGITGKADLAETQGDVIGGVNKALIQVLGQDRRDRILALLFVCRSDTALAVRNAAVDIWKALVANTPRTVKEILPVLTGVIVRRLASSEETQRHTAAQTLGDLVRRVGGDALSQLLPTLEQALVSSDSDSKQGICVAINELIESSSAESVVAYQDTFVRIIRDALVDSNENVRESAATAFDALQEVIGNSAVDEVIPGLLDMLNNPESSGNALAALQEIMNANADLILPILIPTLTAPPLDAFKARALGSLAEVAGAALYKRLATIINSLIDALIATKKDDDKTHDVVLESLDKILVSVDSSEGLHPLLQNILSTMRHEDSKRVAAIYEALPAFFDNSTLNFSQYTEDLVEQLITELDNEDEDVVKNSFEALSSLISQQSKESLESLVRPAYRVLSITGAANSDLRAFTLPKGPNCVLPIFLQGLMYGTSEVREISAMGIANIVEKTPAANLKPFITAIVGPLIRVVGERFSGDVKASILYALNKLFSKIPQFLRPFIPQLQRTFVKSLSDQSNSLLRLRAAKALGSLIQYQPRVDPLVSELLAGAKSTDEVGVKTAMLNALLEVVNVAGSKMSEASKLGVLSLVEEGFSEAADDSVVANARLIGILSKILTPEEASRLLKTKVLESPLAGDAGKFSILTLNAFLKDSPSHVFQPELLPEIVEYLVRATDATLPYISDNAVLACGKLLLSCGKEADGVTMQLEGEELEALAKQLSKTAVKPDSSSSDTRRLSLVVLRTVSRFHWDSMIAPFISLIAPAVFLCVRDSIIPIRLAAEKCFLAIFNLVDDQEMVFFTKWFDDVSAAGATIDDPVGGSVQLRSIGDFVRRVAKRLAGVERERVIAGGDEEEMFSDRFEDEREIWSIGGVDLSAE</sequence>
<accession>W6MFT4</accession>
<dbReference type="GO" id="GO:0034198">
    <property type="term" value="P:cellular response to amino acid starvation"/>
    <property type="evidence" value="ECO:0007669"/>
    <property type="project" value="EnsemblFungi"/>
</dbReference>
<dbReference type="InterPro" id="IPR021133">
    <property type="entry name" value="HEAT_type_2"/>
</dbReference>
<feature type="domain" description="TOG" evidence="4">
    <location>
        <begin position="1348"/>
        <end position="1590"/>
    </location>
</feature>
<dbReference type="PANTHER" id="PTHR23346:SF7">
    <property type="entry name" value="STALLED RIBOSOME SENSOR GCN1"/>
    <property type="match status" value="1"/>
</dbReference>
<dbReference type="GeneID" id="34517663"/>
<dbReference type="GO" id="GO:0043539">
    <property type="term" value="F:protein serine/threonine kinase activator activity"/>
    <property type="evidence" value="ECO:0007669"/>
    <property type="project" value="EnsemblFungi"/>
</dbReference>
<organism evidence="5 6">
    <name type="scientific">Kuraishia capsulata CBS 1993</name>
    <dbReference type="NCBI Taxonomy" id="1382522"/>
    <lineage>
        <taxon>Eukaryota</taxon>
        <taxon>Fungi</taxon>
        <taxon>Dikarya</taxon>
        <taxon>Ascomycota</taxon>
        <taxon>Saccharomycotina</taxon>
        <taxon>Pichiomycetes</taxon>
        <taxon>Pichiales</taxon>
        <taxon>Pichiaceae</taxon>
        <taxon>Kuraishia</taxon>
    </lineage>
</organism>
<dbReference type="Pfam" id="PF23271">
    <property type="entry name" value="HEAT_GCN1"/>
    <property type="match status" value="2"/>
</dbReference>
<dbReference type="RefSeq" id="XP_022456275.1">
    <property type="nucleotide sequence ID" value="XM_022604736.1"/>
</dbReference>
<dbReference type="InterPro" id="IPR056809">
    <property type="entry name" value="HEAT_GCN1_fung"/>
</dbReference>
<dbReference type="Pfam" id="PF24984">
    <property type="entry name" value="HEAT_EF3_GNC1"/>
    <property type="match status" value="1"/>
</dbReference>
<evidence type="ECO:0000256" key="3">
    <source>
        <dbReference type="PROSITE-ProRule" id="PRU00103"/>
    </source>
</evidence>
<dbReference type="GO" id="GO:0072344">
    <property type="term" value="P:rescue of stalled ribosome"/>
    <property type="evidence" value="ECO:0007669"/>
    <property type="project" value="EnsemblFungi"/>
</dbReference>